<comment type="caution">
    <text evidence="1">The sequence shown here is derived from an EMBL/GenBank/DDBJ whole genome shotgun (WGS) entry which is preliminary data.</text>
</comment>
<evidence type="ECO:0000313" key="1">
    <source>
        <dbReference type="EMBL" id="MDU0341825.1"/>
    </source>
</evidence>
<sequence>MAQLVGSASKARKISVAQDDAIIANGLNAGLRRLVVRALVHSAGKRRDQVRMDELLQVLSAEIGRLTFKAESGDGADADLTVAVRSALKILLNAAARDARSDLARAAESMQ</sequence>
<protein>
    <submittedName>
        <fullName evidence="1">Uncharacterized protein</fullName>
    </submittedName>
</protein>
<evidence type="ECO:0000313" key="2">
    <source>
        <dbReference type="Proteomes" id="UP001254257"/>
    </source>
</evidence>
<reference evidence="1 2" key="1">
    <citation type="submission" date="2023-09" db="EMBL/GenBank/DDBJ databases">
        <title>Whole genome shotgun sequencing (WGS) of Bosea sp. ZW T0_25, isolated from stored onions (Allium cepa).</title>
        <authorList>
            <person name="Stoll D.A."/>
            <person name="Huch M."/>
        </authorList>
    </citation>
    <scope>NUCLEOTIDE SEQUENCE [LARGE SCALE GENOMIC DNA]</scope>
    <source>
        <strain evidence="1 2">ZW T0_25</strain>
    </source>
</reference>
<organism evidence="1 2">
    <name type="scientific">Bosea rubneri</name>
    <dbReference type="NCBI Taxonomy" id="3075434"/>
    <lineage>
        <taxon>Bacteria</taxon>
        <taxon>Pseudomonadati</taxon>
        <taxon>Pseudomonadota</taxon>
        <taxon>Alphaproteobacteria</taxon>
        <taxon>Hyphomicrobiales</taxon>
        <taxon>Boseaceae</taxon>
        <taxon>Bosea</taxon>
    </lineage>
</organism>
<dbReference type="EMBL" id="JAWDID010000029">
    <property type="protein sequence ID" value="MDU0341825.1"/>
    <property type="molecule type" value="Genomic_DNA"/>
</dbReference>
<dbReference type="Proteomes" id="UP001254257">
    <property type="component" value="Unassembled WGS sequence"/>
</dbReference>
<keyword evidence="2" id="KW-1185">Reference proteome</keyword>
<accession>A0ABU3SAK7</accession>
<gene>
    <name evidence="1" type="ORF">RKE40_18130</name>
</gene>
<name>A0ABU3SAK7_9HYPH</name>
<proteinExistence type="predicted"/>
<dbReference type="RefSeq" id="WP_316019635.1">
    <property type="nucleotide sequence ID" value="NZ_JAWDID010000029.1"/>
</dbReference>